<keyword evidence="4" id="KW-1185">Reference proteome</keyword>
<dbReference type="InterPro" id="IPR016130">
    <property type="entry name" value="Tyr_Pase_AS"/>
</dbReference>
<evidence type="ECO:0000259" key="2">
    <source>
        <dbReference type="PROSITE" id="PS50056"/>
    </source>
</evidence>
<evidence type="ECO:0000256" key="1">
    <source>
        <dbReference type="SAM" id="MobiDB-lite"/>
    </source>
</evidence>
<proteinExistence type="predicted"/>
<evidence type="ECO:0000313" key="4">
    <source>
        <dbReference type="Proteomes" id="UP000234331"/>
    </source>
</evidence>
<dbReference type="InterPro" id="IPR029021">
    <property type="entry name" value="Prot-tyrosine_phosphatase-like"/>
</dbReference>
<protein>
    <submittedName>
        <fullName evidence="3">Putative Tyrosine specific protein phosphatase</fullName>
    </submittedName>
</protein>
<name>A0A2I2KMJ7_9ACTN</name>
<dbReference type="SUPFAM" id="SSF52799">
    <property type="entry name" value="(Phosphotyrosine protein) phosphatases II"/>
    <property type="match status" value="1"/>
</dbReference>
<dbReference type="EMBL" id="FZMO01000068">
    <property type="protein sequence ID" value="SNQ46888.1"/>
    <property type="molecule type" value="Genomic_DNA"/>
</dbReference>
<evidence type="ECO:0000313" key="3">
    <source>
        <dbReference type="EMBL" id="SNQ46888.1"/>
    </source>
</evidence>
<accession>A0A2I2KMJ7</accession>
<dbReference type="Pfam" id="PF13350">
    <property type="entry name" value="Y_phosphatase3"/>
    <property type="match status" value="1"/>
</dbReference>
<dbReference type="Gene3D" id="3.90.190.10">
    <property type="entry name" value="Protein tyrosine phosphatase superfamily"/>
    <property type="match status" value="1"/>
</dbReference>
<dbReference type="PROSITE" id="PS00383">
    <property type="entry name" value="TYR_PHOSPHATASE_1"/>
    <property type="match status" value="1"/>
</dbReference>
<dbReference type="PROSITE" id="PS50056">
    <property type="entry name" value="TYR_PHOSPHATASE_2"/>
    <property type="match status" value="1"/>
</dbReference>
<feature type="region of interest" description="Disordered" evidence="1">
    <location>
        <begin position="1"/>
        <end position="30"/>
    </location>
</feature>
<dbReference type="InterPro" id="IPR026893">
    <property type="entry name" value="Tyr/Ser_Pase_IphP-type"/>
</dbReference>
<feature type="domain" description="Tyrosine specific protein phosphatases" evidence="2">
    <location>
        <begin position="134"/>
        <end position="202"/>
    </location>
</feature>
<sequence length="264" mass="27368">MTSRIDPTDTADTADGAPPLEAPAPPDVAGLVNLRDVGGLRTQDGRRTRAGVLYRSEMPKEGDHPPASLAWPPPTVIDLRSAAERGPHAHPLAALGSTVRVFPLLGEDAGAGQHSATSAAMTGGLRSLYEAMLQHAAPQIAEIVEVAAAAPGPILVHCAAGKDRTGVTVAVLLRLADVLEADVLADYLATEANMPGVLRRLRGHALLPGGGSQDVDKELVRVSPVAAEAVLATTSAHPGGVAGWLRGHGTSDEAIRRWRERIIG</sequence>
<dbReference type="GO" id="GO:0004721">
    <property type="term" value="F:phosphoprotein phosphatase activity"/>
    <property type="evidence" value="ECO:0007669"/>
    <property type="project" value="InterPro"/>
</dbReference>
<dbReference type="RefSeq" id="WP_101830825.1">
    <property type="nucleotide sequence ID" value="NZ_FZMO01000068.1"/>
</dbReference>
<dbReference type="AlphaFoldDB" id="A0A2I2KMJ7"/>
<dbReference type="InterPro" id="IPR000387">
    <property type="entry name" value="Tyr_Pase_dom"/>
</dbReference>
<feature type="compositionally biased region" description="Low complexity" evidence="1">
    <location>
        <begin position="8"/>
        <end position="19"/>
    </location>
</feature>
<organism evidence="3 4">
    <name type="scientific">Frankia canadensis</name>
    <dbReference type="NCBI Taxonomy" id="1836972"/>
    <lineage>
        <taxon>Bacteria</taxon>
        <taxon>Bacillati</taxon>
        <taxon>Actinomycetota</taxon>
        <taxon>Actinomycetes</taxon>
        <taxon>Frankiales</taxon>
        <taxon>Frankiaceae</taxon>
        <taxon>Frankia</taxon>
    </lineage>
</organism>
<gene>
    <name evidence="3" type="ORF">FRACA_160039</name>
</gene>
<dbReference type="OrthoDB" id="1188001at2"/>
<dbReference type="Proteomes" id="UP000234331">
    <property type="component" value="Unassembled WGS sequence"/>
</dbReference>
<reference evidence="3 4" key="1">
    <citation type="submission" date="2017-06" db="EMBL/GenBank/DDBJ databases">
        <authorList>
            <person name="Kim H.J."/>
            <person name="Triplett B.A."/>
        </authorList>
    </citation>
    <scope>NUCLEOTIDE SEQUENCE [LARGE SCALE GENOMIC DNA]</scope>
    <source>
        <strain evidence="3">FRACA_ARgP5</strain>
    </source>
</reference>